<keyword evidence="2" id="KW-0732">Signal</keyword>
<name>A0ABR6XGE9_9BURK</name>
<dbReference type="Proteomes" id="UP000637632">
    <property type="component" value="Unassembled WGS sequence"/>
</dbReference>
<keyword evidence="4" id="KW-1185">Reference proteome</keyword>
<feature type="region of interest" description="Disordered" evidence="1">
    <location>
        <begin position="190"/>
        <end position="210"/>
    </location>
</feature>
<dbReference type="RefSeq" id="WP_190479740.1">
    <property type="nucleotide sequence ID" value="NZ_JACOFT010000003.1"/>
</dbReference>
<dbReference type="PROSITE" id="PS51318">
    <property type="entry name" value="TAT"/>
    <property type="match status" value="1"/>
</dbReference>
<dbReference type="EMBL" id="JACOFT010000003">
    <property type="protein sequence ID" value="MBC3811983.1"/>
    <property type="molecule type" value="Genomic_DNA"/>
</dbReference>
<proteinExistence type="predicted"/>
<comment type="caution">
    <text evidence="3">The sequence shown here is derived from an EMBL/GenBank/DDBJ whole genome shotgun (WGS) entry which is preliminary data.</text>
</comment>
<feature type="compositionally biased region" description="Basic and acidic residues" evidence="1">
    <location>
        <begin position="199"/>
        <end position="210"/>
    </location>
</feature>
<feature type="signal peptide" evidence="2">
    <location>
        <begin position="1"/>
        <end position="29"/>
    </location>
</feature>
<evidence type="ECO:0000313" key="3">
    <source>
        <dbReference type="EMBL" id="MBC3811983.1"/>
    </source>
</evidence>
<feature type="compositionally biased region" description="Low complexity" evidence="1">
    <location>
        <begin position="138"/>
        <end position="168"/>
    </location>
</feature>
<sequence>MKTRRELFSASTVLGSLLLVLSMTTGAQAQTLYRCGNSYQDKPCDKGQKEQILGKLAITDNTNKPVVDASCRLRGEDAKKIIWMREAGATQERVLSEAGTEERKKLINEIYAQRGNAADVRAAVEKECMDEKQRAMNAAKPAVPAAPATPASASAPAANEKAASASAPDNGEAARKKAMCDKVREALVSLRQAGNAGNADKDLKSMGCDR</sequence>
<feature type="chain" id="PRO_5045834428" description="DUF4124 domain-containing protein" evidence="2">
    <location>
        <begin position="30"/>
        <end position="210"/>
    </location>
</feature>
<accession>A0ABR6XGE9</accession>
<reference evidence="3 4" key="1">
    <citation type="submission" date="2020-08" db="EMBL/GenBank/DDBJ databases">
        <title>Novel species isolated from subtropical streams in China.</title>
        <authorList>
            <person name="Lu H."/>
        </authorList>
    </citation>
    <scope>NUCLEOTIDE SEQUENCE [LARGE SCALE GENOMIC DNA]</scope>
    <source>
        <strain evidence="3 4">CCTCC AB 2015119</strain>
    </source>
</reference>
<evidence type="ECO:0008006" key="5">
    <source>
        <dbReference type="Google" id="ProtNLM"/>
    </source>
</evidence>
<organism evidence="3 4">
    <name type="scientific">Undibacterium aquatile</name>
    <dbReference type="NCBI Taxonomy" id="1537398"/>
    <lineage>
        <taxon>Bacteria</taxon>
        <taxon>Pseudomonadati</taxon>
        <taxon>Pseudomonadota</taxon>
        <taxon>Betaproteobacteria</taxon>
        <taxon>Burkholderiales</taxon>
        <taxon>Oxalobacteraceae</taxon>
        <taxon>Undibacterium</taxon>
    </lineage>
</organism>
<evidence type="ECO:0000256" key="2">
    <source>
        <dbReference type="SAM" id="SignalP"/>
    </source>
</evidence>
<feature type="region of interest" description="Disordered" evidence="1">
    <location>
        <begin position="138"/>
        <end position="178"/>
    </location>
</feature>
<gene>
    <name evidence="3" type="ORF">H8K26_11055</name>
</gene>
<dbReference type="InterPro" id="IPR006311">
    <property type="entry name" value="TAT_signal"/>
</dbReference>
<evidence type="ECO:0000313" key="4">
    <source>
        <dbReference type="Proteomes" id="UP000637632"/>
    </source>
</evidence>
<protein>
    <recommendedName>
        <fullName evidence="5">DUF4124 domain-containing protein</fullName>
    </recommendedName>
</protein>
<evidence type="ECO:0000256" key="1">
    <source>
        <dbReference type="SAM" id="MobiDB-lite"/>
    </source>
</evidence>